<protein>
    <submittedName>
        <fullName evidence="1">AAA family ATPase</fullName>
    </submittedName>
</protein>
<keyword evidence="2" id="KW-1185">Reference proteome</keyword>
<sequence length="183" mass="19883">MPAPVPDQPVIVLLTGVMASGKSTVGQALAERLPRSVHLRGDVFRRMIVNGREEYGPEPTEEAVRQVELRYRLASRTADAYFTAGFSVVLQDVVLGPELPAQVARIVGRPLLVVVLAPEPAVVARREAGRAKNGYGEWTPAQLDAGMRATTPRLGLWLDNSHQTPAETVDEILTRAWTEAAVP</sequence>
<evidence type="ECO:0000313" key="1">
    <source>
        <dbReference type="EMBL" id="MFC4106652.1"/>
    </source>
</evidence>
<name>A0ABV8KL57_9ACTN</name>
<evidence type="ECO:0000313" key="2">
    <source>
        <dbReference type="Proteomes" id="UP001595868"/>
    </source>
</evidence>
<dbReference type="RefSeq" id="WP_377544781.1">
    <property type="nucleotide sequence ID" value="NZ_JBHSBN010000006.1"/>
</dbReference>
<dbReference type="SUPFAM" id="SSF52540">
    <property type="entry name" value="P-loop containing nucleoside triphosphate hydrolases"/>
    <property type="match status" value="1"/>
</dbReference>
<comment type="caution">
    <text evidence="1">The sequence shown here is derived from an EMBL/GenBank/DDBJ whole genome shotgun (WGS) entry which is preliminary data.</text>
</comment>
<dbReference type="InterPro" id="IPR027417">
    <property type="entry name" value="P-loop_NTPase"/>
</dbReference>
<proteinExistence type="predicted"/>
<organism evidence="1 2">
    <name type="scientific">Micromonospora zhanjiangensis</name>
    <dbReference type="NCBI Taxonomy" id="1522057"/>
    <lineage>
        <taxon>Bacteria</taxon>
        <taxon>Bacillati</taxon>
        <taxon>Actinomycetota</taxon>
        <taxon>Actinomycetes</taxon>
        <taxon>Micromonosporales</taxon>
        <taxon>Micromonosporaceae</taxon>
        <taxon>Micromonospora</taxon>
    </lineage>
</organism>
<dbReference type="EMBL" id="JBHSBN010000006">
    <property type="protein sequence ID" value="MFC4106652.1"/>
    <property type="molecule type" value="Genomic_DNA"/>
</dbReference>
<dbReference type="Gene3D" id="3.40.50.300">
    <property type="entry name" value="P-loop containing nucleotide triphosphate hydrolases"/>
    <property type="match status" value="1"/>
</dbReference>
<reference evidence="2" key="1">
    <citation type="journal article" date="2019" name="Int. J. Syst. Evol. Microbiol.">
        <title>The Global Catalogue of Microorganisms (GCM) 10K type strain sequencing project: providing services to taxonomists for standard genome sequencing and annotation.</title>
        <authorList>
            <consortium name="The Broad Institute Genomics Platform"/>
            <consortium name="The Broad Institute Genome Sequencing Center for Infectious Disease"/>
            <person name="Wu L."/>
            <person name="Ma J."/>
        </authorList>
    </citation>
    <scope>NUCLEOTIDE SEQUENCE [LARGE SCALE GENOMIC DNA]</scope>
    <source>
        <strain evidence="2">2902at01</strain>
    </source>
</reference>
<dbReference type="Proteomes" id="UP001595868">
    <property type="component" value="Unassembled WGS sequence"/>
</dbReference>
<accession>A0ABV8KL57</accession>
<gene>
    <name evidence="1" type="ORF">ACFOX0_11970</name>
</gene>
<dbReference type="Pfam" id="PF13671">
    <property type="entry name" value="AAA_33"/>
    <property type="match status" value="1"/>
</dbReference>